<evidence type="ECO:0000313" key="3">
    <source>
        <dbReference type="Proteomes" id="UP000789396"/>
    </source>
</evidence>
<evidence type="ECO:0000313" key="2">
    <source>
        <dbReference type="EMBL" id="CAG8500952.1"/>
    </source>
</evidence>
<gene>
    <name evidence="2" type="ORF">RFULGI_LOCUS2434</name>
</gene>
<accession>A0A9N9F009</accession>
<sequence length="48" mass="5627">MVQHRSSINDRSIDSPSRRRQIRLISHDSDIGVNRYQLSPLDQKLQPI</sequence>
<organism evidence="2 3">
    <name type="scientific">Racocetra fulgida</name>
    <dbReference type="NCBI Taxonomy" id="60492"/>
    <lineage>
        <taxon>Eukaryota</taxon>
        <taxon>Fungi</taxon>
        <taxon>Fungi incertae sedis</taxon>
        <taxon>Mucoromycota</taxon>
        <taxon>Glomeromycotina</taxon>
        <taxon>Glomeromycetes</taxon>
        <taxon>Diversisporales</taxon>
        <taxon>Gigasporaceae</taxon>
        <taxon>Racocetra</taxon>
    </lineage>
</organism>
<comment type="caution">
    <text evidence="2">The sequence shown here is derived from an EMBL/GenBank/DDBJ whole genome shotgun (WGS) entry which is preliminary data.</text>
</comment>
<evidence type="ECO:0000256" key="1">
    <source>
        <dbReference type="SAM" id="MobiDB-lite"/>
    </source>
</evidence>
<feature type="region of interest" description="Disordered" evidence="1">
    <location>
        <begin position="1"/>
        <end position="20"/>
    </location>
</feature>
<dbReference type="EMBL" id="CAJVPZ010001839">
    <property type="protein sequence ID" value="CAG8500952.1"/>
    <property type="molecule type" value="Genomic_DNA"/>
</dbReference>
<name>A0A9N9F009_9GLOM</name>
<reference evidence="2" key="1">
    <citation type="submission" date="2021-06" db="EMBL/GenBank/DDBJ databases">
        <authorList>
            <person name="Kallberg Y."/>
            <person name="Tangrot J."/>
            <person name="Rosling A."/>
        </authorList>
    </citation>
    <scope>NUCLEOTIDE SEQUENCE</scope>
    <source>
        <strain evidence="2">IN212</strain>
    </source>
</reference>
<dbReference type="AlphaFoldDB" id="A0A9N9F009"/>
<keyword evidence="3" id="KW-1185">Reference proteome</keyword>
<dbReference type="Proteomes" id="UP000789396">
    <property type="component" value="Unassembled WGS sequence"/>
</dbReference>
<feature type="non-terminal residue" evidence="2">
    <location>
        <position position="48"/>
    </location>
</feature>
<protein>
    <submittedName>
        <fullName evidence="2">868_t:CDS:1</fullName>
    </submittedName>
</protein>
<feature type="compositionally biased region" description="Basic and acidic residues" evidence="1">
    <location>
        <begin position="7"/>
        <end position="17"/>
    </location>
</feature>
<proteinExistence type="predicted"/>